<evidence type="ECO:0000313" key="10">
    <source>
        <dbReference type="Proteomes" id="UP000323505"/>
    </source>
</evidence>
<reference evidence="9 10" key="1">
    <citation type="submission" date="2019-08" db="EMBL/GenBank/DDBJ databases">
        <title>Actinomadura sp. nov. CYP1-5 isolated from mountain soil.</title>
        <authorList>
            <person name="Songsumanus A."/>
            <person name="Kuncharoen N."/>
            <person name="Kudo T."/>
            <person name="Yuki M."/>
            <person name="Igarashi Y."/>
            <person name="Tanasupawat S."/>
        </authorList>
    </citation>
    <scope>NUCLEOTIDE SEQUENCE [LARGE SCALE GENOMIC DNA]</scope>
    <source>
        <strain evidence="9 10">CYP1-5</strain>
    </source>
</reference>
<dbReference type="InterPro" id="IPR002541">
    <property type="entry name" value="Cyt_c_assembly"/>
</dbReference>
<feature type="compositionally biased region" description="Low complexity" evidence="6">
    <location>
        <begin position="81"/>
        <end position="93"/>
    </location>
</feature>
<dbReference type="NCBIfam" id="TIGR03144">
    <property type="entry name" value="cytochr_II_ccsB"/>
    <property type="match status" value="1"/>
</dbReference>
<evidence type="ECO:0000256" key="2">
    <source>
        <dbReference type="ARBA" id="ARBA00022692"/>
    </source>
</evidence>
<keyword evidence="3" id="KW-0201">Cytochrome c-type biogenesis</keyword>
<feature type="transmembrane region" description="Helical" evidence="7">
    <location>
        <begin position="12"/>
        <end position="30"/>
    </location>
</feature>
<keyword evidence="5 7" id="KW-0472">Membrane</keyword>
<evidence type="ECO:0000256" key="7">
    <source>
        <dbReference type="SAM" id="Phobius"/>
    </source>
</evidence>
<feature type="transmembrane region" description="Helical" evidence="7">
    <location>
        <begin position="261"/>
        <end position="280"/>
    </location>
</feature>
<keyword evidence="10" id="KW-1185">Reference proteome</keyword>
<feature type="transmembrane region" description="Helical" evidence="7">
    <location>
        <begin position="201"/>
        <end position="230"/>
    </location>
</feature>
<feature type="domain" description="Cytochrome c assembly protein" evidence="8">
    <location>
        <begin position="139"/>
        <end position="347"/>
    </location>
</feature>
<dbReference type="AlphaFoldDB" id="A0A5D3FDT8"/>
<keyword evidence="4 7" id="KW-1133">Transmembrane helix</keyword>
<dbReference type="Pfam" id="PF01578">
    <property type="entry name" value="Cytochrom_C_asm"/>
    <property type="match status" value="1"/>
</dbReference>
<evidence type="ECO:0000313" key="9">
    <source>
        <dbReference type="EMBL" id="TYK47067.1"/>
    </source>
</evidence>
<feature type="transmembrane region" description="Helical" evidence="7">
    <location>
        <begin position="169"/>
        <end position="189"/>
    </location>
</feature>
<evidence type="ECO:0000256" key="6">
    <source>
        <dbReference type="SAM" id="MobiDB-lite"/>
    </source>
</evidence>
<gene>
    <name evidence="9" type="primary">ccsB</name>
    <name evidence="9" type="ORF">FXF68_24995</name>
</gene>
<comment type="subcellular location">
    <subcellularLocation>
        <location evidence="1">Membrane</location>
        <topology evidence="1">Multi-pass membrane protein</topology>
    </subcellularLocation>
</comment>
<feature type="transmembrane region" description="Helical" evidence="7">
    <location>
        <begin position="111"/>
        <end position="133"/>
    </location>
</feature>
<evidence type="ECO:0000256" key="4">
    <source>
        <dbReference type="ARBA" id="ARBA00022989"/>
    </source>
</evidence>
<feature type="region of interest" description="Disordered" evidence="6">
    <location>
        <begin position="81"/>
        <end position="101"/>
    </location>
</feature>
<feature type="transmembrane region" description="Helical" evidence="7">
    <location>
        <begin position="295"/>
        <end position="314"/>
    </location>
</feature>
<dbReference type="GO" id="GO:0017004">
    <property type="term" value="P:cytochrome complex assembly"/>
    <property type="evidence" value="ECO:0007669"/>
    <property type="project" value="UniProtKB-KW"/>
</dbReference>
<organism evidence="9 10">
    <name type="scientific">Actinomadura decatromicini</name>
    <dbReference type="NCBI Taxonomy" id="2604572"/>
    <lineage>
        <taxon>Bacteria</taxon>
        <taxon>Bacillati</taxon>
        <taxon>Actinomycetota</taxon>
        <taxon>Actinomycetes</taxon>
        <taxon>Streptosporangiales</taxon>
        <taxon>Thermomonosporaceae</taxon>
        <taxon>Actinomadura</taxon>
    </lineage>
</organism>
<evidence type="ECO:0000256" key="3">
    <source>
        <dbReference type="ARBA" id="ARBA00022748"/>
    </source>
</evidence>
<feature type="transmembrane region" description="Helical" evidence="7">
    <location>
        <begin position="321"/>
        <end position="343"/>
    </location>
</feature>
<dbReference type="PANTHER" id="PTHR30071:SF1">
    <property type="entry name" value="CYTOCHROME B_B6 PROTEIN-RELATED"/>
    <property type="match status" value="1"/>
</dbReference>
<name>A0A5D3FDT8_9ACTN</name>
<keyword evidence="2 7" id="KW-0812">Transmembrane</keyword>
<dbReference type="InterPro" id="IPR045062">
    <property type="entry name" value="Cyt_c_biogenesis_CcsA/CcmC"/>
</dbReference>
<accession>A0A5D3FDT8</accession>
<proteinExistence type="predicted"/>
<dbReference type="EMBL" id="VSRQ01000005">
    <property type="protein sequence ID" value="TYK47067.1"/>
    <property type="molecule type" value="Genomic_DNA"/>
</dbReference>
<protein>
    <submittedName>
        <fullName evidence="9">C-type cytochrome biogenesis protein CcsB</fullName>
    </submittedName>
</protein>
<dbReference type="Proteomes" id="UP000323505">
    <property type="component" value="Unassembled WGS sequence"/>
</dbReference>
<dbReference type="InterPro" id="IPR017562">
    <property type="entry name" value="Cyt_c_biogenesis_CcsA"/>
</dbReference>
<dbReference type="GO" id="GO:0020037">
    <property type="term" value="F:heme binding"/>
    <property type="evidence" value="ECO:0007669"/>
    <property type="project" value="InterPro"/>
</dbReference>
<dbReference type="PANTHER" id="PTHR30071">
    <property type="entry name" value="HEME EXPORTER PROTEIN C"/>
    <property type="match status" value="1"/>
</dbReference>
<comment type="caution">
    <text evidence="9">The sequence shown here is derived from an EMBL/GenBank/DDBJ whole genome shotgun (WGS) entry which is preliminary data.</text>
</comment>
<feature type="transmembrane region" description="Helical" evidence="7">
    <location>
        <begin position="145"/>
        <end position="162"/>
    </location>
</feature>
<evidence type="ECO:0000259" key="8">
    <source>
        <dbReference type="Pfam" id="PF01578"/>
    </source>
</evidence>
<sequence length="350" mass="37083">MSNADLANLSDKLMLTTVLMYVVALVAYAVDLGFGRRGAASSAVEAKAEKTAEAKVEAKAEARAEAKVLVGSAGAAAPDAAPDAAPAAAPAAEKGGDGGGEERRQVDAIRLAVLLSVLGWGAHLGVLVTRGAAAHRWPWGNMYEFLTAISFAAVTAFLVVMFRYRARFLGAPMMAAAVVALGVANIWLYDSVGPVSPALNSYWIAIHVTAAIIATGSFSVAGAATILYLLKIRGEARGAAAAGFLARVPSAETLDRLSMRVTMFAFPIWTAAIIMGAIWADQAWGRYWGWDPKEVWSFVTWIIYAAYLHARATAGWRGRKAAILSLIAFAALLFNFFGVNYMFSGLHSYA</sequence>
<dbReference type="RefSeq" id="WP_148763211.1">
    <property type="nucleotide sequence ID" value="NZ_VSRQ01000005.1"/>
</dbReference>
<dbReference type="GO" id="GO:0005886">
    <property type="term" value="C:plasma membrane"/>
    <property type="evidence" value="ECO:0007669"/>
    <property type="project" value="TreeGrafter"/>
</dbReference>
<evidence type="ECO:0000256" key="5">
    <source>
        <dbReference type="ARBA" id="ARBA00023136"/>
    </source>
</evidence>
<evidence type="ECO:0000256" key="1">
    <source>
        <dbReference type="ARBA" id="ARBA00004141"/>
    </source>
</evidence>